<sequence>MELKSSDRICAVCGDVALGYNFNAVTCESCKAFFRRNALKVKELRCPFKDACQITSITRRFCQRCRLAKCYSVGMRRELIMSEADKERKRRKIEANRAKHGYMVNIPTRMNTTNETARSISTGIQVAADTVDRGVQTESSTDGQYGCSCFMSYLSQPEVYVSSPTPGLSPPEGSDPTSPVSSCYKSNSEGYIPLSATHRSLLDDLIIANKALDAPVDQEISNLLGDEFRCCGSKSLLDVINLTALAIRRLIKMCKRISAFRTLCQEDQLSLLKQGCTQMMILRSVTTFDPDKNSWKIPHTVDQMSRIKVEVLKEARGNLYEAHESFLRTFDHRASRDTAVICILIAVALFDPNKNNLIDKIVIAQHQETYYDLLRKYLESIYSLKDATKIYDHLIWKMTELNKLNEEYVRVYLDVNPSQVEPLLIEIFDLKPH</sequence>
<dbReference type="PROSITE" id="PS51843">
    <property type="entry name" value="NR_LBD"/>
    <property type="match status" value="1"/>
</dbReference>
<dbReference type="SUPFAM" id="SSF57716">
    <property type="entry name" value="Glucocorticoid receptor-like (DNA-binding domain)"/>
    <property type="match status" value="1"/>
</dbReference>
<evidence type="ECO:0000256" key="9">
    <source>
        <dbReference type="ARBA" id="ARBA00023242"/>
    </source>
</evidence>
<dbReference type="PROSITE" id="PS51030">
    <property type="entry name" value="NUCLEAR_REC_DBD_2"/>
    <property type="match status" value="1"/>
</dbReference>
<dbReference type="PANTHER" id="PTHR24082">
    <property type="entry name" value="NUCLEAR HORMONE RECEPTOR"/>
    <property type="match status" value="1"/>
</dbReference>
<evidence type="ECO:0000256" key="2">
    <source>
        <dbReference type="ARBA" id="ARBA00022723"/>
    </source>
</evidence>
<dbReference type="EMBL" id="JAPXFL010000009">
    <property type="protein sequence ID" value="KAK9502135.1"/>
    <property type="molecule type" value="Genomic_DNA"/>
</dbReference>
<evidence type="ECO:0000256" key="8">
    <source>
        <dbReference type="ARBA" id="ARBA00023170"/>
    </source>
</evidence>
<evidence type="ECO:0000259" key="13">
    <source>
        <dbReference type="PROSITE" id="PS51843"/>
    </source>
</evidence>
<evidence type="ECO:0000256" key="10">
    <source>
        <dbReference type="RuleBase" id="RU004334"/>
    </source>
</evidence>
<dbReference type="FunFam" id="3.30.50.10:FF:000042">
    <property type="entry name" value="Nuclear hormone receptor HR96"/>
    <property type="match status" value="1"/>
</dbReference>
<keyword evidence="6 10" id="KW-0238">DNA-binding</keyword>
<feature type="domain" description="Nuclear receptor" evidence="12">
    <location>
        <begin position="7"/>
        <end position="82"/>
    </location>
</feature>
<dbReference type="InterPro" id="IPR001723">
    <property type="entry name" value="Nuclear_hrmn_rcpt"/>
</dbReference>
<keyword evidence="2 10" id="KW-0479">Metal-binding</keyword>
<reference evidence="14 15" key="1">
    <citation type="submission" date="2022-12" db="EMBL/GenBank/DDBJ databases">
        <title>Chromosome-level genome assembly of true bugs.</title>
        <authorList>
            <person name="Ma L."/>
            <person name="Li H."/>
        </authorList>
    </citation>
    <scope>NUCLEOTIDE SEQUENCE [LARGE SCALE GENOMIC DNA]</scope>
    <source>
        <strain evidence="14">Lab_2022b</strain>
    </source>
</reference>
<name>A0AAW1CX76_9HEMI</name>
<dbReference type="GO" id="GO:0000122">
    <property type="term" value="P:negative regulation of transcription by RNA polymerase II"/>
    <property type="evidence" value="ECO:0007669"/>
    <property type="project" value="TreeGrafter"/>
</dbReference>
<evidence type="ECO:0000256" key="3">
    <source>
        <dbReference type="ARBA" id="ARBA00022771"/>
    </source>
</evidence>
<dbReference type="InterPro" id="IPR050234">
    <property type="entry name" value="Nuclear_hormone_rcpt_NR1"/>
</dbReference>
<dbReference type="GO" id="GO:0004879">
    <property type="term" value="F:nuclear receptor activity"/>
    <property type="evidence" value="ECO:0007669"/>
    <property type="project" value="TreeGrafter"/>
</dbReference>
<evidence type="ECO:0000259" key="12">
    <source>
        <dbReference type="PROSITE" id="PS51030"/>
    </source>
</evidence>
<comment type="similarity">
    <text evidence="10">Belongs to the nuclear hormone receptor family.</text>
</comment>
<dbReference type="Pfam" id="PF00105">
    <property type="entry name" value="zf-C4"/>
    <property type="match status" value="1"/>
</dbReference>
<dbReference type="PANTHER" id="PTHR24082:SF283">
    <property type="entry name" value="NUCLEAR HORMONE RECEPTOR HR96"/>
    <property type="match status" value="1"/>
</dbReference>
<dbReference type="GO" id="GO:0005634">
    <property type="term" value="C:nucleus"/>
    <property type="evidence" value="ECO:0007669"/>
    <property type="project" value="UniProtKB-SubCell"/>
</dbReference>
<evidence type="ECO:0000256" key="5">
    <source>
        <dbReference type="ARBA" id="ARBA00023015"/>
    </source>
</evidence>
<dbReference type="GO" id="GO:0045944">
    <property type="term" value="P:positive regulation of transcription by RNA polymerase II"/>
    <property type="evidence" value="ECO:0007669"/>
    <property type="project" value="TreeGrafter"/>
</dbReference>
<dbReference type="SMART" id="SM00430">
    <property type="entry name" value="HOLI"/>
    <property type="match status" value="1"/>
</dbReference>
<dbReference type="Proteomes" id="UP001461498">
    <property type="component" value="Unassembled WGS sequence"/>
</dbReference>
<proteinExistence type="inferred from homology"/>
<keyword evidence="3 10" id="KW-0863">Zinc-finger</keyword>
<evidence type="ECO:0000256" key="6">
    <source>
        <dbReference type="ARBA" id="ARBA00023125"/>
    </source>
</evidence>
<keyword evidence="5 10" id="KW-0805">Transcription regulation</keyword>
<dbReference type="InterPro" id="IPR001628">
    <property type="entry name" value="Znf_hrmn_rcpt"/>
</dbReference>
<comment type="subcellular location">
    <subcellularLocation>
        <location evidence="1 10">Nucleus</location>
    </subcellularLocation>
</comment>
<dbReference type="Gene3D" id="3.30.50.10">
    <property type="entry name" value="Erythroid Transcription Factor GATA-1, subunit A"/>
    <property type="match status" value="1"/>
</dbReference>
<evidence type="ECO:0000313" key="15">
    <source>
        <dbReference type="Proteomes" id="UP001461498"/>
    </source>
</evidence>
<dbReference type="SMART" id="SM00399">
    <property type="entry name" value="ZnF_C4"/>
    <property type="match status" value="1"/>
</dbReference>
<dbReference type="PRINTS" id="PR00398">
    <property type="entry name" value="STRDHORMONER"/>
</dbReference>
<accession>A0AAW1CX76</accession>
<dbReference type="InterPro" id="IPR035500">
    <property type="entry name" value="NHR-like_dom_sf"/>
</dbReference>
<evidence type="ECO:0008006" key="16">
    <source>
        <dbReference type="Google" id="ProtNLM"/>
    </source>
</evidence>
<evidence type="ECO:0000256" key="4">
    <source>
        <dbReference type="ARBA" id="ARBA00022833"/>
    </source>
</evidence>
<dbReference type="PROSITE" id="PS00031">
    <property type="entry name" value="NUCLEAR_REC_DBD_1"/>
    <property type="match status" value="1"/>
</dbReference>
<protein>
    <recommendedName>
        <fullName evidence="16">Nuclear hormone receptor HR96</fullName>
    </recommendedName>
</protein>
<keyword evidence="7 10" id="KW-0804">Transcription</keyword>
<evidence type="ECO:0000313" key="14">
    <source>
        <dbReference type="EMBL" id="KAK9502135.1"/>
    </source>
</evidence>
<keyword evidence="15" id="KW-1185">Reference proteome</keyword>
<dbReference type="GO" id="GO:0006950">
    <property type="term" value="P:response to stress"/>
    <property type="evidence" value="ECO:0007669"/>
    <property type="project" value="UniProtKB-ARBA"/>
</dbReference>
<dbReference type="Gene3D" id="1.10.565.10">
    <property type="entry name" value="Retinoid X Receptor"/>
    <property type="match status" value="1"/>
</dbReference>
<dbReference type="AlphaFoldDB" id="A0AAW1CX76"/>
<evidence type="ECO:0000256" key="7">
    <source>
        <dbReference type="ARBA" id="ARBA00023163"/>
    </source>
</evidence>
<dbReference type="PRINTS" id="PR00047">
    <property type="entry name" value="STROIDFINGER"/>
</dbReference>
<dbReference type="GO" id="GO:0030154">
    <property type="term" value="P:cell differentiation"/>
    <property type="evidence" value="ECO:0007669"/>
    <property type="project" value="TreeGrafter"/>
</dbReference>
<evidence type="ECO:0000256" key="11">
    <source>
        <dbReference type="SAM" id="MobiDB-lite"/>
    </source>
</evidence>
<keyword evidence="9 10" id="KW-0539">Nucleus</keyword>
<organism evidence="14 15">
    <name type="scientific">Rhynocoris fuscipes</name>
    <dbReference type="NCBI Taxonomy" id="488301"/>
    <lineage>
        <taxon>Eukaryota</taxon>
        <taxon>Metazoa</taxon>
        <taxon>Ecdysozoa</taxon>
        <taxon>Arthropoda</taxon>
        <taxon>Hexapoda</taxon>
        <taxon>Insecta</taxon>
        <taxon>Pterygota</taxon>
        <taxon>Neoptera</taxon>
        <taxon>Paraneoptera</taxon>
        <taxon>Hemiptera</taxon>
        <taxon>Heteroptera</taxon>
        <taxon>Panheteroptera</taxon>
        <taxon>Cimicomorpha</taxon>
        <taxon>Reduviidae</taxon>
        <taxon>Harpactorinae</taxon>
        <taxon>Harpactorini</taxon>
        <taxon>Rhynocoris</taxon>
    </lineage>
</organism>
<dbReference type="InterPro" id="IPR013088">
    <property type="entry name" value="Znf_NHR/GATA"/>
</dbReference>
<dbReference type="InterPro" id="IPR000536">
    <property type="entry name" value="Nucl_hrmn_rcpt_lig-bd"/>
</dbReference>
<dbReference type="GO" id="GO:0000978">
    <property type="term" value="F:RNA polymerase II cis-regulatory region sequence-specific DNA binding"/>
    <property type="evidence" value="ECO:0007669"/>
    <property type="project" value="TreeGrafter"/>
</dbReference>
<dbReference type="SUPFAM" id="SSF48508">
    <property type="entry name" value="Nuclear receptor ligand-binding domain"/>
    <property type="match status" value="1"/>
</dbReference>
<comment type="caution">
    <text evidence="14">The sequence shown here is derived from an EMBL/GenBank/DDBJ whole genome shotgun (WGS) entry which is preliminary data.</text>
</comment>
<feature type="region of interest" description="Disordered" evidence="11">
    <location>
        <begin position="161"/>
        <end position="182"/>
    </location>
</feature>
<evidence type="ECO:0000256" key="1">
    <source>
        <dbReference type="ARBA" id="ARBA00004123"/>
    </source>
</evidence>
<keyword evidence="4 10" id="KW-0862">Zinc</keyword>
<dbReference type="GO" id="GO:0008270">
    <property type="term" value="F:zinc ion binding"/>
    <property type="evidence" value="ECO:0007669"/>
    <property type="project" value="UniProtKB-KW"/>
</dbReference>
<feature type="domain" description="NR LBD" evidence="13">
    <location>
        <begin position="203"/>
        <end position="433"/>
    </location>
</feature>
<gene>
    <name evidence="14" type="ORF">O3M35_012726</name>
</gene>
<keyword evidence="8 10" id="KW-0675">Receptor</keyword>
<dbReference type="Pfam" id="PF00104">
    <property type="entry name" value="Hormone_recep"/>
    <property type="match status" value="1"/>
</dbReference>